<organism evidence="3 4">
    <name type="scientific">Jaminaea rosea</name>
    <dbReference type="NCBI Taxonomy" id="1569628"/>
    <lineage>
        <taxon>Eukaryota</taxon>
        <taxon>Fungi</taxon>
        <taxon>Dikarya</taxon>
        <taxon>Basidiomycota</taxon>
        <taxon>Ustilaginomycotina</taxon>
        <taxon>Exobasidiomycetes</taxon>
        <taxon>Microstromatales</taxon>
        <taxon>Microstromatales incertae sedis</taxon>
        <taxon>Jaminaea</taxon>
    </lineage>
</organism>
<evidence type="ECO:0000313" key="4">
    <source>
        <dbReference type="Proteomes" id="UP000245884"/>
    </source>
</evidence>
<accession>A0A316UQA9</accession>
<feature type="compositionally biased region" description="Polar residues" evidence="1">
    <location>
        <begin position="196"/>
        <end position="206"/>
    </location>
</feature>
<dbReference type="RefSeq" id="XP_025362099.1">
    <property type="nucleotide sequence ID" value="XM_025503766.1"/>
</dbReference>
<feature type="transmembrane region" description="Helical" evidence="2">
    <location>
        <begin position="75"/>
        <end position="97"/>
    </location>
</feature>
<dbReference type="EMBL" id="KZ819668">
    <property type="protein sequence ID" value="PWN27487.1"/>
    <property type="molecule type" value="Genomic_DNA"/>
</dbReference>
<sequence length="227" mass="24996">MSSARWSRWRLCRPSSQRTVTKRRHLLNHDQHPSIASARMVKNSQQQLLEFWFCYGRIVATQDQDSLLLYELKRYVFLTIISTILTGSLVPMTILYAPGELQVLSISIQPRLSRIGAVDAAAASLSLHHLGTFVTRHRSCHHLAGSPLAHERRCQLCSPPTPGLASLAASAAASNPAGSRGSPLREPSCPWRKSSRTYGTTLSRGSGNVDALRADKSIEQGLNLSRS</sequence>
<evidence type="ECO:0000256" key="2">
    <source>
        <dbReference type="SAM" id="Phobius"/>
    </source>
</evidence>
<dbReference type="Proteomes" id="UP000245884">
    <property type="component" value="Unassembled WGS sequence"/>
</dbReference>
<name>A0A316UQA9_9BASI</name>
<dbReference type="AlphaFoldDB" id="A0A316UQA9"/>
<dbReference type="GeneID" id="37025589"/>
<feature type="region of interest" description="Disordered" evidence="1">
    <location>
        <begin position="168"/>
        <end position="209"/>
    </location>
</feature>
<keyword evidence="2" id="KW-1133">Transmembrane helix</keyword>
<proteinExistence type="predicted"/>
<evidence type="ECO:0000256" key="1">
    <source>
        <dbReference type="SAM" id="MobiDB-lite"/>
    </source>
</evidence>
<evidence type="ECO:0000313" key="3">
    <source>
        <dbReference type="EMBL" id="PWN27487.1"/>
    </source>
</evidence>
<feature type="compositionally biased region" description="Low complexity" evidence="1">
    <location>
        <begin position="168"/>
        <end position="182"/>
    </location>
</feature>
<keyword evidence="2" id="KW-0472">Membrane</keyword>
<protein>
    <submittedName>
        <fullName evidence="3">Uncharacterized protein</fullName>
    </submittedName>
</protein>
<keyword evidence="2" id="KW-0812">Transmembrane</keyword>
<keyword evidence="4" id="KW-1185">Reference proteome</keyword>
<gene>
    <name evidence="3" type="ORF">BDZ90DRAFT_180519</name>
</gene>
<reference evidence="3 4" key="1">
    <citation type="journal article" date="2018" name="Mol. Biol. Evol.">
        <title>Broad Genomic Sampling Reveals a Smut Pathogenic Ancestry of the Fungal Clade Ustilaginomycotina.</title>
        <authorList>
            <person name="Kijpornyongpan T."/>
            <person name="Mondo S.J."/>
            <person name="Barry K."/>
            <person name="Sandor L."/>
            <person name="Lee J."/>
            <person name="Lipzen A."/>
            <person name="Pangilinan J."/>
            <person name="LaButti K."/>
            <person name="Hainaut M."/>
            <person name="Henrissat B."/>
            <person name="Grigoriev I.V."/>
            <person name="Spatafora J.W."/>
            <person name="Aime M.C."/>
        </authorList>
    </citation>
    <scope>NUCLEOTIDE SEQUENCE [LARGE SCALE GENOMIC DNA]</scope>
    <source>
        <strain evidence="3 4">MCA 5214</strain>
    </source>
</reference>